<dbReference type="InterPro" id="IPR013094">
    <property type="entry name" value="AB_hydrolase_3"/>
</dbReference>
<dbReference type="SUPFAM" id="SSF53474">
    <property type="entry name" value="alpha/beta-Hydrolases"/>
    <property type="match status" value="1"/>
</dbReference>
<comment type="caution">
    <text evidence="2">The sequence shown here is derived from an EMBL/GenBank/DDBJ whole genome shotgun (WGS) entry which is preliminary data.</text>
</comment>
<dbReference type="PANTHER" id="PTHR43265">
    <property type="entry name" value="ESTERASE ESTD"/>
    <property type="match status" value="1"/>
</dbReference>
<evidence type="ECO:0000259" key="1">
    <source>
        <dbReference type="Pfam" id="PF07859"/>
    </source>
</evidence>
<dbReference type="Pfam" id="PF07859">
    <property type="entry name" value="Abhydrolase_3"/>
    <property type="match status" value="1"/>
</dbReference>
<accession>A0A9X0HLR6</accession>
<keyword evidence="3" id="KW-1185">Reference proteome</keyword>
<dbReference type="AlphaFoldDB" id="A0A9X0HLR6"/>
<organism evidence="2 3">
    <name type="scientific">Solirubrum puertoriconensis</name>
    <dbReference type="NCBI Taxonomy" id="1751427"/>
    <lineage>
        <taxon>Bacteria</taxon>
        <taxon>Pseudomonadati</taxon>
        <taxon>Bacteroidota</taxon>
        <taxon>Cytophagia</taxon>
        <taxon>Cytophagales</taxon>
    </lineage>
</organism>
<reference evidence="2 3" key="1">
    <citation type="submission" date="2015-11" db="EMBL/GenBank/DDBJ databases">
        <title>Solirubrum puertoriconensis gen. nov. an environmental bacteria isolated in Puerto Rico.</title>
        <authorList>
            <person name="Cuebas-Irizarry M.F."/>
            <person name="Montalvo-Rodriguez R."/>
        </authorList>
    </citation>
    <scope>NUCLEOTIDE SEQUENCE [LARGE SCALE GENOMIC DNA]</scope>
    <source>
        <strain evidence="2 3">MC1A</strain>
    </source>
</reference>
<gene>
    <name evidence="2" type="ORF">ASU33_09075</name>
</gene>
<dbReference type="InterPro" id="IPR029058">
    <property type="entry name" value="AB_hydrolase_fold"/>
</dbReference>
<protein>
    <recommendedName>
        <fullName evidence="1">Alpha/beta hydrolase fold-3 domain-containing protein</fullName>
    </recommendedName>
</protein>
<proteinExistence type="predicted"/>
<dbReference type="Proteomes" id="UP000054223">
    <property type="component" value="Unassembled WGS sequence"/>
</dbReference>
<dbReference type="PANTHER" id="PTHR43265:SF1">
    <property type="entry name" value="ESTERASE ESTD"/>
    <property type="match status" value="1"/>
</dbReference>
<sequence length="334" mass="37850">MLPAQAQSAAKTPADFGYRHLRTTFGRDTVDVLVMSKPGEEQRRKPLLLVVQGSLPRPLIVPHAKGAYNWFGFTPKLYTDAYHLVIIGKPGIPVLAEQTELQRNLSYFEPQTQAPPPAYCQRNHLNYYVARNNTVLRYLVNQPWVDSRRVVVAGHSEGSNVVAKMAATSRRLTHVVYLSGNPLGRMSTMVNQQRNADPTVSADDAFRNWQQIVDKPGEVTCGPGDSPKTTYSFSEPPMQYLRKTRVPVLVVYGTRDAGAPFCDYLRLEMIRERNTRVSFKEYPGLEHNFFGFKDGKVDYENQYHWDDVAQDFLSWVEGKPMNAVKPERNDGVTP</sequence>
<dbReference type="InterPro" id="IPR053145">
    <property type="entry name" value="AB_hydrolase_Est10"/>
</dbReference>
<evidence type="ECO:0000313" key="2">
    <source>
        <dbReference type="EMBL" id="KUG08316.1"/>
    </source>
</evidence>
<evidence type="ECO:0000313" key="3">
    <source>
        <dbReference type="Proteomes" id="UP000054223"/>
    </source>
</evidence>
<name>A0A9X0HLR6_SOLP1</name>
<dbReference type="Gene3D" id="3.40.50.1820">
    <property type="entry name" value="alpha/beta hydrolase"/>
    <property type="match status" value="1"/>
</dbReference>
<feature type="domain" description="Alpha/beta hydrolase fold-3" evidence="1">
    <location>
        <begin position="134"/>
        <end position="290"/>
    </location>
</feature>
<dbReference type="EMBL" id="LNAL01000006">
    <property type="protein sequence ID" value="KUG08316.1"/>
    <property type="molecule type" value="Genomic_DNA"/>
</dbReference>
<dbReference type="GO" id="GO:0052689">
    <property type="term" value="F:carboxylic ester hydrolase activity"/>
    <property type="evidence" value="ECO:0007669"/>
    <property type="project" value="TreeGrafter"/>
</dbReference>